<organism evidence="2">
    <name type="scientific">Rhizophora mucronata</name>
    <name type="common">Asiatic mangrove</name>
    <dbReference type="NCBI Taxonomy" id="61149"/>
    <lineage>
        <taxon>Eukaryota</taxon>
        <taxon>Viridiplantae</taxon>
        <taxon>Streptophyta</taxon>
        <taxon>Embryophyta</taxon>
        <taxon>Tracheophyta</taxon>
        <taxon>Spermatophyta</taxon>
        <taxon>Magnoliopsida</taxon>
        <taxon>eudicotyledons</taxon>
        <taxon>Gunneridae</taxon>
        <taxon>Pentapetalae</taxon>
        <taxon>rosids</taxon>
        <taxon>fabids</taxon>
        <taxon>Malpighiales</taxon>
        <taxon>Rhizophoraceae</taxon>
        <taxon>Rhizophora</taxon>
    </lineage>
</organism>
<name>A0A2P2LWB5_RHIMU</name>
<evidence type="ECO:0000256" key="1">
    <source>
        <dbReference type="SAM" id="MobiDB-lite"/>
    </source>
</evidence>
<proteinExistence type="predicted"/>
<sequence length="67" mass="7356">MLALLCKWGPPENAEFASVTKELAPTLGPEFATLFTTALFMSPETGPRLERPVPGIELDELPKDELK</sequence>
<dbReference type="EMBL" id="GGEC01041775">
    <property type="protein sequence ID" value="MBX22259.1"/>
    <property type="molecule type" value="Transcribed_RNA"/>
</dbReference>
<dbReference type="AlphaFoldDB" id="A0A2P2LWB5"/>
<accession>A0A2P2LWB5</accession>
<evidence type="ECO:0000313" key="2">
    <source>
        <dbReference type="EMBL" id="MBX22259.1"/>
    </source>
</evidence>
<feature type="region of interest" description="Disordered" evidence="1">
    <location>
        <begin position="45"/>
        <end position="67"/>
    </location>
</feature>
<protein>
    <submittedName>
        <fullName evidence="2">Uncharacterized protein</fullName>
    </submittedName>
</protein>
<reference evidence="2" key="1">
    <citation type="submission" date="2018-02" db="EMBL/GenBank/DDBJ databases">
        <title>Rhizophora mucronata_Transcriptome.</title>
        <authorList>
            <person name="Meera S.P."/>
            <person name="Sreeshan A."/>
            <person name="Augustine A."/>
        </authorList>
    </citation>
    <scope>NUCLEOTIDE SEQUENCE</scope>
    <source>
        <tissue evidence="2">Leaf</tissue>
    </source>
</reference>